<gene>
    <name evidence="3" type="ORF">OVN521_LOCUS21641</name>
    <name evidence="2" type="ORF">WKI299_LOCUS34790</name>
</gene>
<feature type="transmembrane region" description="Helical" evidence="1">
    <location>
        <begin position="17"/>
        <end position="35"/>
    </location>
</feature>
<comment type="caution">
    <text evidence="3">The sequence shown here is derived from an EMBL/GenBank/DDBJ whole genome shotgun (WGS) entry which is preliminary data.</text>
</comment>
<dbReference type="EMBL" id="CAJNRF010016552">
    <property type="protein sequence ID" value="CAF2206728.1"/>
    <property type="molecule type" value="Genomic_DNA"/>
</dbReference>
<sequence length="276" mass="33350">MMVSCYRFINNSERTQLWSILLFLYLVMTLSWYYIEYMLFNGEYYKILKQDYYSGSLYIDVPDSCRFWTLVWFRLNHYALYGTYIFLGYILLGYEMSAGYVFMHMYIFMGLMLHCFGSPQQHYIFYYQGPILLHVLVLILNLEQEPFEDRKMNIEYVRIRRDISEENDERSMAKVDAIFYCWNEAMFKMRQCNSRIEFEQVMRQMDEQIEQNLLKYQLLEYPVLIPPEPKKKNILPICFIRVTSFLLILLTVWSIVSVFQRGSLGSLNPKNTTRIV</sequence>
<dbReference type="AlphaFoldDB" id="A0A819VVJ7"/>
<dbReference type="Proteomes" id="UP000663856">
    <property type="component" value="Unassembled WGS sequence"/>
</dbReference>
<keyword evidence="1" id="KW-0812">Transmembrane</keyword>
<evidence type="ECO:0000313" key="4">
    <source>
        <dbReference type="Proteomes" id="UP000663866"/>
    </source>
</evidence>
<feature type="transmembrane region" description="Helical" evidence="1">
    <location>
        <begin position="238"/>
        <end position="259"/>
    </location>
</feature>
<name>A0A819VVJ7_9BILA</name>
<evidence type="ECO:0000256" key="1">
    <source>
        <dbReference type="SAM" id="Phobius"/>
    </source>
</evidence>
<dbReference type="Proteomes" id="UP000663866">
    <property type="component" value="Unassembled WGS sequence"/>
</dbReference>
<evidence type="ECO:0000313" key="2">
    <source>
        <dbReference type="EMBL" id="CAF2206728.1"/>
    </source>
</evidence>
<keyword evidence="4" id="KW-1185">Reference proteome</keyword>
<feature type="transmembrane region" description="Helical" evidence="1">
    <location>
        <begin position="125"/>
        <end position="142"/>
    </location>
</feature>
<dbReference type="EMBL" id="CAJOBG010004537">
    <property type="protein sequence ID" value="CAF4114996.1"/>
    <property type="molecule type" value="Genomic_DNA"/>
</dbReference>
<keyword evidence="1" id="KW-1133">Transmembrane helix</keyword>
<protein>
    <submittedName>
        <fullName evidence="3">Uncharacterized protein</fullName>
    </submittedName>
</protein>
<proteinExistence type="predicted"/>
<reference evidence="3" key="1">
    <citation type="submission" date="2021-02" db="EMBL/GenBank/DDBJ databases">
        <authorList>
            <person name="Nowell W R."/>
        </authorList>
    </citation>
    <scope>NUCLEOTIDE SEQUENCE</scope>
</reference>
<organism evidence="3 4">
    <name type="scientific">Rotaria magnacalcarata</name>
    <dbReference type="NCBI Taxonomy" id="392030"/>
    <lineage>
        <taxon>Eukaryota</taxon>
        <taxon>Metazoa</taxon>
        <taxon>Spiralia</taxon>
        <taxon>Gnathifera</taxon>
        <taxon>Rotifera</taxon>
        <taxon>Eurotatoria</taxon>
        <taxon>Bdelloidea</taxon>
        <taxon>Philodinida</taxon>
        <taxon>Philodinidae</taxon>
        <taxon>Rotaria</taxon>
    </lineage>
</organism>
<evidence type="ECO:0000313" key="3">
    <source>
        <dbReference type="EMBL" id="CAF4114996.1"/>
    </source>
</evidence>
<keyword evidence="1" id="KW-0472">Membrane</keyword>
<accession>A0A819VVJ7</accession>